<sequence length="106" mass="12540">MAMLFEIDILSPVHENLRYDSSISNQSDPELMKRLQNLYRLISDIKQKNQELLDYIDKEYSNPREKHTLLNLLEFSIFSYDDAKPFESFIRNLTDGESSDLNLSYN</sequence>
<dbReference type="EMBL" id="LR216287">
    <property type="protein sequence ID" value="VFJ13011.1"/>
    <property type="molecule type" value="Genomic_DNA"/>
</dbReference>
<dbReference type="Proteomes" id="UP000294299">
    <property type="component" value="Chromosome NFRAN"/>
</dbReference>
<keyword evidence="2" id="KW-1185">Reference proteome</keyword>
<organism evidence="1 2">
    <name type="scientific">Candidatus Nitrosocosmicus franklandianus</name>
    <dbReference type="NCBI Taxonomy" id="1798806"/>
    <lineage>
        <taxon>Archaea</taxon>
        <taxon>Nitrososphaerota</taxon>
        <taxon>Nitrososphaeria</taxon>
        <taxon>Nitrososphaerales</taxon>
        <taxon>Nitrososphaeraceae</taxon>
        <taxon>Candidatus Nitrosocosmicus</taxon>
    </lineage>
</organism>
<protein>
    <submittedName>
        <fullName evidence="1">Uncharacterized protein</fullName>
    </submittedName>
</protein>
<name>A0A484I761_9ARCH</name>
<reference evidence="1 2" key="1">
    <citation type="submission" date="2019-02" db="EMBL/GenBank/DDBJ databases">
        <authorList>
            <person name="Lehtovirta-Morley E L."/>
        </authorList>
    </citation>
    <scope>NUCLEOTIDE SEQUENCE [LARGE SCALE GENOMIC DNA]</scope>
    <source>
        <strain evidence="1">NFRAN1</strain>
    </source>
</reference>
<evidence type="ECO:0000313" key="2">
    <source>
        <dbReference type="Proteomes" id="UP000294299"/>
    </source>
</evidence>
<accession>A0A484I761</accession>
<proteinExistence type="predicted"/>
<dbReference type="AlphaFoldDB" id="A0A484I761"/>
<dbReference type="KEGG" id="nfn:NFRAN_0689"/>
<gene>
    <name evidence="1" type="ORF">NFRAN_0689</name>
</gene>
<evidence type="ECO:0000313" key="1">
    <source>
        <dbReference type="EMBL" id="VFJ13011.1"/>
    </source>
</evidence>